<reference evidence="1 3" key="2">
    <citation type="journal article" date="2013" name="Nature">
        <title>Insights into bilaterian evolution from three spiralian genomes.</title>
        <authorList>
            <person name="Simakov O."/>
            <person name="Marletaz F."/>
            <person name="Cho S.J."/>
            <person name="Edsinger-Gonzales E."/>
            <person name="Havlak P."/>
            <person name="Hellsten U."/>
            <person name="Kuo D.H."/>
            <person name="Larsson T."/>
            <person name="Lv J."/>
            <person name="Arendt D."/>
            <person name="Savage R."/>
            <person name="Osoegawa K."/>
            <person name="de Jong P."/>
            <person name="Grimwood J."/>
            <person name="Chapman J.A."/>
            <person name="Shapiro H."/>
            <person name="Aerts A."/>
            <person name="Otillar R.P."/>
            <person name="Terry A.Y."/>
            <person name="Boore J.L."/>
            <person name="Grigoriev I.V."/>
            <person name="Lindberg D.R."/>
            <person name="Seaver E.C."/>
            <person name="Weisblat D.A."/>
            <person name="Putnam N.H."/>
            <person name="Rokhsar D.S."/>
        </authorList>
    </citation>
    <scope>NUCLEOTIDE SEQUENCE</scope>
</reference>
<dbReference type="GeneID" id="20208726"/>
<evidence type="ECO:0000313" key="3">
    <source>
        <dbReference type="Proteomes" id="UP000015101"/>
    </source>
</evidence>
<dbReference type="HOGENOM" id="CLU_1074730_0_0_1"/>
<organism evidence="2 3">
    <name type="scientific">Helobdella robusta</name>
    <name type="common">Californian leech</name>
    <dbReference type="NCBI Taxonomy" id="6412"/>
    <lineage>
        <taxon>Eukaryota</taxon>
        <taxon>Metazoa</taxon>
        <taxon>Spiralia</taxon>
        <taxon>Lophotrochozoa</taxon>
        <taxon>Annelida</taxon>
        <taxon>Clitellata</taxon>
        <taxon>Hirudinea</taxon>
        <taxon>Rhynchobdellida</taxon>
        <taxon>Glossiphoniidae</taxon>
        <taxon>Helobdella</taxon>
    </lineage>
</organism>
<dbReference type="STRING" id="6412.T1FIS7"/>
<gene>
    <name evidence="2" type="primary">20208726</name>
    <name evidence="1" type="ORF">HELRODRAFT_182815</name>
</gene>
<keyword evidence="3" id="KW-1185">Reference proteome</keyword>
<dbReference type="Proteomes" id="UP000015101">
    <property type="component" value="Unassembled WGS sequence"/>
</dbReference>
<protein>
    <submittedName>
        <fullName evidence="1 2">Uncharacterized protein</fullName>
    </submittedName>
</protein>
<dbReference type="EnsemblMetazoa" id="HelroT182815">
    <property type="protein sequence ID" value="HelroP182815"/>
    <property type="gene ID" value="HelroG182815"/>
</dbReference>
<dbReference type="AlphaFoldDB" id="T1FIS7"/>
<sequence length="259" mass="29064">MEENKKRKGDNCGSNMIYWKKWCDRVATTIEIPSTSTVATDHISPSKSVIEAESVSDSKDEPHVIAAKLDIASTKRDLRFQLSWINRFPWITYSEVNTGAFCRICVIMGRSKKEVISINSELADNFFKVMSLKTLSVVDQINSEKKRQQEENKSKLTSIVKAIILCGKQGIPLRGKSDSGRIQTSSEPKESLLNEDNFRAILKYGAESGDKILSEHLLNASNNAFYTSPQIQNEIIEICGAAIQEVIIKEVKKANFLPF</sequence>
<dbReference type="PANTHER" id="PTHR45749">
    <property type="match status" value="1"/>
</dbReference>
<evidence type="ECO:0000313" key="2">
    <source>
        <dbReference type="EnsemblMetazoa" id="HelroP182815"/>
    </source>
</evidence>
<reference evidence="3" key="1">
    <citation type="submission" date="2012-12" db="EMBL/GenBank/DDBJ databases">
        <authorList>
            <person name="Hellsten U."/>
            <person name="Grimwood J."/>
            <person name="Chapman J.A."/>
            <person name="Shapiro H."/>
            <person name="Aerts A."/>
            <person name="Otillar R.P."/>
            <person name="Terry A.Y."/>
            <person name="Boore J.L."/>
            <person name="Simakov O."/>
            <person name="Marletaz F."/>
            <person name="Cho S.-J."/>
            <person name="Edsinger-Gonzales E."/>
            <person name="Havlak P."/>
            <person name="Kuo D.-H."/>
            <person name="Larsson T."/>
            <person name="Lv J."/>
            <person name="Arendt D."/>
            <person name="Savage R."/>
            <person name="Osoegawa K."/>
            <person name="de Jong P."/>
            <person name="Lindberg D.R."/>
            <person name="Seaver E.C."/>
            <person name="Weisblat D.A."/>
            <person name="Putnam N.H."/>
            <person name="Grigoriev I.V."/>
            <person name="Rokhsar D.S."/>
        </authorList>
    </citation>
    <scope>NUCLEOTIDE SEQUENCE</scope>
</reference>
<dbReference type="eggNOG" id="ENOG502SQZT">
    <property type="taxonomic scope" value="Eukaryota"/>
</dbReference>
<evidence type="ECO:0000313" key="1">
    <source>
        <dbReference type="EMBL" id="ESN90119.1"/>
    </source>
</evidence>
<dbReference type="EMBL" id="AMQM01008421">
    <property type="status" value="NOT_ANNOTATED_CDS"/>
    <property type="molecule type" value="Genomic_DNA"/>
</dbReference>
<dbReference type="EMBL" id="KB097773">
    <property type="protein sequence ID" value="ESN90119.1"/>
    <property type="molecule type" value="Genomic_DNA"/>
</dbReference>
<dbReference type="RefSeq" id="XP_009031789.1">
    <property type="nucleotide sequence ID" value="XM_009033541.1"/>
</dbReference>
<dbReference type="KEGG" id="hro:HELRODRAFT_182815"/>
<dbReference type="InParanoid" id="T1FIS7"/>
<dbReference type="OrthoDB" id="6158035at2759"/>
<dbReference type="CTD" id="20208726"/>
<dbReference type="PANTHER" id="PTHR45749:SF21">
    <property type="entry name" value="DUF4371 DOMAIN-CONTAINING PROTEIN"/>
    <property type="match status" value="1"/>
</dbReference>
<accession>T1FIS7</accession>
<proteinExistence type="predicted"/>
<dbReference type="OMA" id="FNECARN"/>
<reference evidence="2" key="3">
    <citation type="submission" date="2015-06" db="UniProtKB">
        <authorList>
            <consortium name="EnsemblMetazoa"/>
        </authorList>
    </citation>
    <scope>IDENTIFICATION</scope>
</reference>
<name>T1FIS7_HELRO</name>